<gene>
    <name evidence="2" type="ORF">K491DRAFT_674506</name>
</gene>
<dbReference type="OrthoDB" id="3473305at2759"/>
<reference evidence="2" key="1">
    <citation type="journal article" date="2020" name="Stud. Mycol.">
        <title>101 Dothideomycetes genomes: a test case for predicting lifestyles and emergence of pathogens.</title>
        <authorList>
            <person name="Haridas S."/>
            <person name="Albert R."/>
            <person name="Binder M."/>
            <person name="Bloem J."/>
            <person name="Labutti K."/>
            <person name="Salamov A."/>
            <person name="Andreopoulos B."/>
            <person name="Baker S."/>
            <person name="Barry K."/>
            <person name="Bills G."/>
            <person name="Bluhm B."/>
            <person name="Cannon C."/>
            <person name="Castanera R."/>
            <person name="Culley D."/>
            <person name="Daum C."/>
            <person name="Ezra D."/>
            <person name="Gonzalez J."/>
            <person name="Henrissat B."/>
            <person name="Kuo A."/>
            <person name="Liang C."/>
            <person name="Lipzen A."/>
            <person name="Lutzoni F."/>
            <person name="Magnuson J."/>
            <person name="Mondo S."/>
            <person name="Nolan M."/>
            <person name="Ohm R."/>
            <person name="Pangilinan J."/>
            <person name="Park H.-J."/>
            <person name="Ramirez L."/>
            <person name="Alfaro M."/>
            <person name="Sun H."/>
            <person name="Tritt A."/>
            <person name="Yoshinaga Y."/>
            <person name="Zwiers L.-H."/>
            <person name="Turgeon B."/>
            <person name="Goodwin S."/>
            <person name="Spatafora J."/>
            <person name="Crous P."/>
            <person name="Grigoriev I."/>
        </authorList>
    </citation>
    <scope>NUCLEOTIDE SEQUENCE</scope>
    <source>
        <strain evidence="2">CBS 122681</strain>
    </source>
</reference>
<accession>A0A6A6TPQ9</accession>
<proteinExistence type="predicted"/>
<name>A0A6A6TPQ9_9PLEO</name>
<organism evidence="2 3">
    <name type="scientific">Lophiostoma macrostomum CBS 122681</name>
    <dbReference type="NCBI Taxonomy" id="1314788"/>
    <lineage>
        <taxon>Eukaryota</taxon>
        <taxon>Fungi</taxon>
        <taxon>Dikarya</taxon>
        <taxon>Ascomycota</taxon>
        <taxon>Pezizomycotina</taxon>
        <taxon>Dothideomycetes</taxon>
        <taxon>Pleosporomycetidae</taxon>
        <taxon>Pleosporales</taxon>
        <taxon>Lophiostomataceae</taxon>
        <taxon>Lophiostoma</taxon>
    </lineage>
</organism>
<feature type="domain" description="2EXR" evidence="1">
    <location>
        <begin position="7"/>
        <end position="106"/>
    </location>
</feature>
<dbReference type="Pfam" id="PF20150">
    <property type="entry name" value="2EXR"/>
    <property type="match status" value="1"/>
</dbReference>
<evidence type="ECO:0000259" key="1">
    <source>
        <dbReference type="Pfam" id="PF20150"/>
    </source>
</evidence>
<dbReference type="AlphaFoldDB" id="A0A6A6TPQ9"/>
<sequence length="245" mass="27552">MTPQSTFHLFPKLPGELRTLVWQFALENDSRSGERIIEFYACNPDTQTISLAISPAYPALFAVSKEARIEAMQAQGGEIVRLDSGYAAHSGEEPTKVYINFRKDTMFISDRFHANPGYHGGFLRLDRFFHTLMPLGAVRKTTRLLLSISERRRAEWDRWSGEGLEYFSGSALAKVTLVTESDIYLAVRTLEEVNFFMKEKVHVEVLVIRGASTARFTVTDVVPCEALPFNTGGLLKGRVGHHGHD</sequence>
<protein>
    <recommendedName>
        <fullName evidence="1">2EXR domain-containing protein</fullName>
    </recommendedName>
</protein>
<evidence type="ECO:0000313" key="2">
    <source>
        <dbReference type="EMBL" id="KAF2660888.1"/>
    </source>
</evidence>
<dbReference type="PANTHER" id="PTHR35910">
    <property type="entry name" value="2EXR DOMAIN-CONTAINING PROTEIN"/>
    <property type="match status" value="1"/>
</dbReference>
<dbReference type="EMBL" id="MU004297">
    <property type="protein sequence ID" value="KAF2660888.1"/>
    <property type="molecule type" value="Genomic_DNA"/>
</dbReference>
<evidence type="ECO:0000313" key="3">
    <source>
        <dbReference type="Proteomes" id="UP000799324"/>
    </source>
</evidence>
<keyword evidence="3" id="KW-1185">Reference proteome</keyword>
<dbReference type="Proteomes" id="UP000799324">
    <property type="component" value="Unassembled WGS sequence"/>
</dbReference>
<dbReference type="InterPro" id="IPR045518">
    <property type="entry name" value="2EXR"/>
</dbReference>
<dbReference type="PANTHER" id="PTHR35910:SF1">
    <property type="entry name" value="2EXR DOMAIN-CONTAINING PROTEIN"/>
    <property type="match status" value="1"/>
</dbReference>